<dbReference type="HOGENOM" id="CLU_3413187_0_0_1"/>
<reference evidence="1" key="3">
    <citation type="submission" date="2012-09" db="EMBL/GenBank/DDBJ databases">
        <authorList>
            <consortium name="VectorBase"/>
        </authorList>
    </citation>
    <scope>NUCLEOTIDE SEQUENCE</scope>
    <source>
        <strain evidence="1">Liverpool</strain>
    </source>
</reference>
<dbReference type="AlphaFoldDB" id="J9HGK3"/>
<organism evidence="1 2">
    <name type="scientific">Aedes aegypti</name>
    <name type="common">Yellowfever mosquito</name>
    <name type="synonym">Culex aegypti</name>
    <dbReference type="NCBI Taxonomy" id="7159"/>
    <lineage>
        <taxon>Eukaryota</taxon>
        <taxon>Metazoa</taxon>
        <taxon>Ecdysozoa</taxon>
        <taxon>Arthropoda</taxon>
        <taxon>Hexapoda</taxon>
        <taxon>Insecta</taxon>
        <taxon>Pterygota</taxon>
        <taxon>Neoptera</taxon>
        <taxon>Endopterygota</taxon>
        <taxon>Diptera</taxon>
        <taxon>Nematocera</taxon>
        <taxon>Culicoidea</taxon>
        <taxon>Culicidae</taxon>
        <taxon>Culicinae</taxon>
        <taxon>Aedini</taxon>
        <taxon>Aedes</taxon>
        <taxon>Stegomyia</taxon>
    </lineage>
</organism>
<protein>
    <submittedName>
        <fullName evidence="1">AAEL017392-PA</fullName>
    </submittedName>
</protein>
<evidence type="ECO:0000313" key="1">
    <source>
        <dbReference type="EMBL" id="EJY57972.1"/>
    </source>
</evidence>
<reference evidence="1" key="2">
    <citation type="journal article" date="2007" name="Science">
        <title>Genome sequence of Aedes aegypti, a major arbovirus vector.</title>
        <authorList>
            <person name="Nene V."/>
            <person name="Wortman J.R."/>
            <person name="Lawson D."/>
            <person name="Haas B."/>
            <person name="Kodira C."/>
            <person name="Tu Z.J."/>
            <person name="Loftus B."/>
            <person name="Xi Z."/>
            <person name="Megy K."/>
            <person name="Grabherr M."/>
            <person name="Ren Q."/>
            <person name="Zdobnov E.M."/>
            <person name="Lobo N.F."/>
            <person name="Campbell K.S."/>
            <person name="Brown S.E."/>
            <person name="Bonaldo M.F."/>
            <person name="Zhu J."/>
            <person name="Sinkins S.P."/>
            <person name="Hogenkamp D.G."/>
            <person name="Amedeo P."/>
            <person name="Arensburger P."/>
            <person name="Atkinson P.W."/>
            <person name="Bidwell S."/>
            <person name="Biedler J."/>
            <person name="Birney E."/>
            <person name="Bruggner R.V."/>
            <person name="Costas J."/>
            <person name="Coy M.R."/>
            <person name="Crabtree J."/>
            <person name="Crawford M."/>
            <person name="Debruyn B."/>
            <person name="Decaprio D."/>
            <person name="Eiglmeier K."/>
            <person name="Eisenstadt E."/>
            <person name="El-Dorry H."/>
            <person name="Gelbart W.M."/>
            <person name="Gomes S.L."/>
            <person name="Hammond M."/>
            <person name="Hannick L.I."/>
            <person name="Hogan J.R."/>
            <person name="Holmes M.H."/>
            <person name="Jaffe D."/>
            <person name="Johnston J.S."/>
            <person name="Kennedy R.C."/>
            <person name="Koo H."/>
            <person name="Kravitz S."/>
            <person name="Kriventseva E.V."/>
            <person name="Kulp D."/>
            <person name="Labutti K."/>
            <person name="Lee E."/>
            <person name="Li S."/>
            <person name="Lovin D.D."/>
            <person name="Mao C."/>
            <person name="Mauceli E."/>
            <person name="Menck C.F."/>
            <person name="Miller J.R."/>
            <person name="Montgomery P."/>
            <person name="Mori A."/>
            <person name="Nascimento A.L."/>
            <person name="Naveira H.F."/>
            <person name="Nusbaum C."/>
            <person name="O'leary S."/>
            <person name="Orvis J."/>
            <person name="Pertea M."/>
            <person name="Quesneville H."/>
            <person name="Reidenbach K.R."/>
            <person name="Rogers Y.H."/>
            <person name="Roth C.W."/>
            <person name="Schneider J.R."/>
            <person name="Schatz M."/>
            <person name="Shumway M."/>
            <person name="Stanke M."/>
            <person name="Stinson E.O."/>
            <person name="Tubio J.M."/>
            <person name="Vanzee J.P."/>
            <person name="Verjovski-Almeida S."/>
            <person name="Werner D."/>
            <person name="White O."/>
            <person name="Wyder S."/>
            <person name="Zeng Q."/>
            <person name="Zhao Q."/>
            <person name="Zhao Y."/>
            <person name="Hill C.A."/>
            <person name="Raikhel A.S."/>
            <person name="Soares M.B."/>
            <person name="Knudson D.L."/>
            <person name="Lee N.H."/>
            <person name="Galagan J."/>
            <person name="Salzberg S.L."/>
            <person name="Paulsen I.T."/>
            <person name="Dimopoulos G."/>
            <person name="Collins F.H."/>
            <person name="Birren B."/>
            <person name="Fraser-Liggett C.M."/>
            <person name="Severson D.W."/>
        </authorList>
    </citation>
    <scope>NUCLEOTIDE SEQUENCE [LARGE SCALE GENOMIC DNA]</scope>
    <source>
        <strain evidence="1">Liverpool</strain>
    </source>
</reference>
<reference evidence="1" key="1">
    <citation type="submission" date="2005-10" db="EMBL/GenBank/DDBJ databases">
        <authorList>
            <person name="Loftus B.J."/>
            <person name="Nene V.M."/>
            <person name="Hannick L.I."/>
            <person name="Bidwell S."/>
            <person name="Haas B."/>
            <person name="Amedeo P."/>
            <person name="Orvis J."/>
            <person name="Wortman J.R."/>
            <person name="White O.R."/>
            <person name="Salzberg S."/>
            <person name="Shumway M."/>
            <person name="Koo H."/>
            <person name="Zhao Y."/>
            <person name="Holmes M."/>
            <person name="Miller J."/>
            <person name="Schatz M."/>
            <person name="Pop M."/>
            <person name="Pai G."/>
            <person name="Utterback T."/>
            <person name="Rogers Y.-H."/>
            <person name="Kravitz S."/>
            <person name="Fraser C.M."/>
        </authorList>
    </citation>
    <scope>NUCLEOTIDE SEQUENCE</scope>
    <source>
        <strain evidence="1">Liverpool</strain>
    </source>
</reference>
<dbReference type="EMBL" id="CH477851">
    <property type="protein sequence ID" value="EJY57972.1"/>
    <property type="molecule type" value="Genomic_DNA"/>
</dbReference>
<accession>J9HGK3</accession>
<dbReference type="Proteomes" id="UP000682892">
    <property type="component" value="Unassembled WGS sequence"/>
</dbReference>
<sequence length="28" mass="3255">MALYGLIESRILTTRRFTKRSTGRPTKT</sequence>
<name>J9HGK3_AEDAE</name>
<dbReference type="PaxDb" id="7159-AAEL017392-PA"/>
<evidence type="ECO:0000313" key="2">
    <source>
        <dbReference type="Proteomes" id="UP000682892"/>
    </source>
</evidence>
<gene>
    <name evidence="1" type="ORF">AaeL_AAEL017392</name>
</gene>
<proteinExistence type="predicted"/>